<dbReference type="PROSITE" id="PS52016">
    <property type="entry name" value="TONB_DEPENDENT_REC_3"/>
    <property type="match status" value="1"/>
</dbReference>
<evidence type="ECO:0000256" key="8">
    <source>
        <dbReference type="PROSITE-ProRule" id="PRU01360"/>
    </source>
</evidence>
<dbReference type="Gene3D" id="2.40.170.20">
    <property type="entry name" value="TonB-dependent receptor, beta-barrel domain"/>
    <property type="match status" value="1"/>
</dbReference>
<gene>
    <name evidence="13" type="ordered locus">swp_3712</name>
</gene>
<evidence type="ECO:0000256" key="10">
    <source>
        <dbReference type="SAM" id="SignalP"/>
    </source>
</evidence>
<dbReference type="NCBIfam" id="TIGR01782">
    <property type="entry name" value="TonB-Xanth-Caul"/>
    <property type="match status" value="1"/>
</dbReference>
<feature type="signal peptide" evidence="10">
    <location>
        <begin position="1"/>
        <end position="29"/>
    </location>
</feature>
<dbReference type="eggNOG" id="COG1629">
    <property type="taxonomic scope" value="Bacteria"/>
</dbReference>
<dbReference type="InterPro" id="IPR039426">
    <property type="entry name" value="TonB-dep_rcpt-like"/>
</dbReference>
<keyword evidence="3 8" id="KW-1134">Transmembrane beta strand</keyword>
<dbReference type="RefSeq" id="WP_020913740.1">
    <property type="nucleotide sequence ID" value="NC_011566.1"/>
</dbReference>
<protein>
    <submittedName>
        <fullName evidence="13">TonB-dependent receptor</fullName>
    </submittedName>
</protein>
<evidence type="ECO:0000313" key="13">
    <source>
        <dbReference type="EMBL" id="ACJ30396.1"/>
    </source>
</evidence>
<dbReference type="InterPro" id="IPR037066">
    <property type="entry name" value="Plug_dom_sf"/>
</dbReference>
<evidence type="ECO:0000313" key="14">
    <source>
        <dbReference type="Proteomes" id="UP000000753"/>
    </source>
</evidence>
<dbReference type="PANTHER" id="PTHR40980">
    <property type="entry name" value="PLUG DOMAIN-CONTAINING PROTEIN"/>
    <property type="match status" value="1"/>
</dbReference>
<dbReference type="Pfam" id="PF07715">
    <property type="entry name" value="Plug"/>
    <property type="match status" value="1"/>
</dbReference>
<evidence type="ECO:0000259" key="11">
    <source>
        <dbReference type="Pfam" id="PF00593"/>
    </source>
</evidence>
<comment type="subcellular location">
    <subcellularLocation>
        <location evidence="1 8">Cell outer membrane</location>
        <topology evidence="1 8">Multi-pass membrane protein</topology>
    </subcellularLocation>
</comment>
<keyword evidence="2 8" id="KW-0813">Transport</keyword>
<evidence type="ECO:0000256" key="7">
    <source>
        <dbReference type="ARBA" id="ARBA00023237"/>
    </source>
</evidence>
<dbReference type="PANTHER" id="PTHR40980:SF3">
    <property type="entry name" value="TONB-DEPENDENT RECEPTOR-LIKE BETA-BARREL DOMAIN-CONTAINING PROTEIN"/>
    <property type="match status" value="1"/>
</dbReference>
<dbReference type="InterPro" id="IPR010104">
    <property type="entry name" value="TonB_rcpt_bac"/>
</dbReference>
<evidence type="ECO:0000256" key="6">
    <source>
        <dbReference type="ARBA" id="ARBA00023136"/>
    </source>
</evidence>
<evidence type="ECO:0000256" key="3">
    <source>
        <dbReference type="ARBA" id="ARBA00022452"/>
    </source>
</evidence>
<evidence type="ECO:0000256" key="9">
    <source>
        <dbReference type="RuleBase" id="RU003357"/>
    </source>
</evidence>
<evidence type="ECO:0000256" key="1">
    <source>
        <dbReference type="ARBA" id="ARBA00004571"/>
    </source>
</evidence>
<dbReference type="SUPFAM" id="SSF56935">
    <property type="entry name" value="Porins"/>
    <property type="match status" value="1"/>
</dbReference>
<name>B8CSA6_SHEPW</name>
<dbReference type="InterPro" id="IPR000531">
    <property type="entry name" value="Beta-barrel_TonB"/>
</dbReference>
<evidence type="ECO:0000256" key="2">
    <source>
        <dbReference type="ARBA" id="ARBA00022448"/>
    </source>
</evidence>
<dbReference type="Gene3D" id="2.170.130.10">
    <property type="entry name" value="TonB-dependent receptor, plug domain"/>
    <property type="match status" value="1"/>
</dbReference>
<keyword evidence="4 8" id="KW-0812">Transmembrane</keyword>
<dbReference type="eggNOG" id="COG4771">
    <property type="taxonomic scope" value="Bacteria"/>
</dbReference>
<keyword evidence="5 9" id="KW-0798">TonB box</keyword>
<keyword evidence="6 8" id="KW-0472">Membrane</keyword>
<dbReference type="STRING" id="225849.swp_3712"/>
<comment type="similarity">
    <text evidence="8 9">Belongs to the TonB-dependent receptor family.</text>
</comment>
<evidence type="ECO:0000256" key="4">
    <source>
        <dbReference type="ARBA" id="ARBA00022692"/>
    </source>
</evidence>
<dbReference type="InterPro" id="IPR036942">
    <property type="entry name" value="Beta-barrel_TonB_sf"/>
</dbReference>
<dbReference type="AlphaFoldDB" id="B8CSA6"/>
<keyword evidence="7 8" id="KW-0998">Cell outer membrane</keyword>
<dbReference type="HOGENOM" id="CLU_006935_2_0_6"/>
<reference evidence="13 14" key="1">
    <citation type="journal article" date="2008" name="PLoS ONE">
        <title>Environmental adaptation: genomic analysis of the piezotolerant and psychrotolerant deep-sea iron reducing bacterium Shewanella piezotolerans WP3.</title>
        <authorList>
            <person name="Wang F."/>
            <person name="Wang J."/>
            <person name="Jian H."/>
            <person name="Zhang B."/>
            <person name="Li S."/>
            <person name="Wang F."/>
            <person name="Zeng X."/>
            <person name="Gao L."/>
            <person name="Bartlett D.H."/>
            <person name="Yu J."/>
            <person name="Hu S."/>
            <person name="Xiao X."/>
        </authorList>
    </citation>
    <scope>NUCLEOTIDE SEQUENCE [LARGE SCALE GENOMIC DNA]</scope>
    <source>
        <strain evidence="14">WP3 / JCM 13877</strain>
    </source>
</reference>
<keyword evidence="14" id="KW-1185">Reference proteome</keyword>
<dbReference type="CDD" id="cd01347">
    <property type="entry name" value="ligand_gated_channel"/>
    <property type="match status" value="1"/>
</dbReference>
<accession>B8CSA6</accession>
<dbReference type="EMBL" id="CP000472">
    <property type="protein sequence ID" value="ACJ30396.1"/>
    <property type="molecule type" value="Genomic_DNA"/>
</dbReference>
<organism evidence="13 14">
    <name type="scientific">Shewanella piezotolerans (strain WP3 / JCM 13877)</name>
    <dbReference type="NCBI Taxonomy" id="225849"/>
    <lineage>
        <taxon>Bacteria</taxon>
        <taxon>Pseudomonadati</taxon>
        <taxon>Pseudomonadota</taxon>
        <taxon>Gammaproteobacteria</taxon>
        <taxon>Alteromonadales</taxon>
        <taxon>Shewanellaceae</taxon>
        <taxon>Shewanella</taxon>
    </lineage>
</organism>
<feature type="chain" id="PRO_5002866892" evidence="10">
    <location>
        <begin position="30"/>
        <end position="907"/>
    </location>
</feature>
<feature type="domain" description="TonB-dependent receptor plug" evidence="12">
    <location>
        <begin position="61"/>
        <end position="170"/>
    </location>
</feature>
<evidence type="ECO:0000259" key="12">
    <source>
        <dbReference type="Pfam" id="PF07715"/>
    </source>
</evidence>
<dbReference type="KEGG" id="swp:swp_3712"/>
<sequence>MRPSTFKKTVLATNIALLLGSAFSMSAMAADADAAAADENIEKIEVRGIRASQAANLNSKRFADGTVDAISAEDIGKFPDKNVAETLARIPGVTIDRTFGEGQGVTIRGVQPDQNLTLLNGQAVGTSQWFVLSDATRNFNFELLASEMISGLEVYKTSQADIDEGALGGTVILHTRKPLDLEANTFNASVEGQYGDLSEEWDPGLSGLYSWKNEEETFGMLVSASYQKRSVRRETTEDFGWFGPSIERIDPLMEPPKGADEKGATPWGIGSALFEQERERVGYDVTAQWAPTDELDMTLHYLSSTMKADNVNSNLIGIPFRGVAFLGEDTNEGTVTNGIVDSLDVTGLPNRPGWARHMAYDNIFRDGSEMSTQVIDFDGNYSLETGKLHWQLGMTEGKGTNRDFFTEFWVDATDPRAAFDFTNPGGTAPAIDFTGASPWLTNPGDEMWLGGIFDQLNETTDKETYAQLDYSWYVDFGGVEEIKVGGKYRDRSMEQNRWKTDLAGLDPIGAGSLGPASDFWSGDMVNVDHADTSMPSQSYFMPDRDTMYKALYAVDECTATSTDLCRNTDVFQGSSSFDVSEKISALYAMAKFNVEGVRGNVGLRYVETDTTSEGTVAGDPVKYESDYSEWLPSINIAYDLSSDVILRAAASRALTRPAPFQLAPAVNLTPETSSGSAGNPFLEPLTAAQYELGAEWYFTPESVLGLTAFKKDISNFIYTTTVSAVIEGEQINQLRTPVNGGNTSIDGVEFQMQHAFDNGFGGYVNYTYTDVADAKVTEAVLITNPDGSVVAATRDSYVELPNTSKNSYNLGAYYEDDLFSARVNYNYRSEYFLAKTEIGNQYRDEQQQVDAQLSWNATENITISFEALNLTNEIWENYYERDSDGARLGGTQSSNGRRYYLGASFRL</sequence>
<dbReference type="InterPro" id="IPR012910">
    <property type="entry name" value="Plug_dom"/>
</dbReference>
<dbReference type="Proteomes" id="UP000000753">
    <property type="component" value="Chromosome"/>
</dbReference>
<evidence type="ECO:0000256" key="5">
    <source>
        <dbReference type="ARBA" id="ARBA00023077"/>
    </source>
</evidence>
<keyword evidence="10" id="KW-0732">Signal</keyword>
<feature type="domain" description="TonB-dependent receptor-like beta-barrel" evidence="11">
    <location>
        <begin position="419"/>
        <end position="870"/>
    </location>
</feature>
<dbReference type="GO" id="GO:0009279">
    <property type="term" value="C:cell outer membrane"/>
    <property type="evidence" value="ECO:0007669"/>
    <property type="project" value="UniProtKB-SubCell"/>
</dbReference>
<proteinExistence type="inferred from homology"/>
<dbReference type="Pfam" id="PF00593">
    <property type="entry name" value="TonB_dep_Rec_b-barrel"/>
    <property type="match status" value="1"/>
</dbReference>
<keyword evidence="13" id="KW-0675">Receptor</keyword>